<accession>A0A076JDD0</accession>
<name>A0A076JDD0_MYAAR</name>
<evidence type="ECO:0000256" key="1">
    <source>
        <dbReference type="SAM" id="Phobius"/>
    </source>
</evidence>
<dbReference type="KEGG" id="maea:20159505"/>
<proteinExistence type="predicted"/>
<dbReference type="AlphaFoldDB" id="A0A076JDD0"/>
<feature type="transmembrane region" description="Helical" evidence="1">
    <location>
        <begin position="29"/>
        <end position="45"/>
    </location>
</feature>
<feature type="transmembrane region" description="Helical" evidence="1">
    <location>
        <begin position="146"/>
        <end position="167"/>
    </location>
</feature>
<sequence>MMVYMFLLVLGALLWYILSMNIKEFVLVWLLMSVSLSVTLMLYLMGLSFLSFCVYMGAVAGVVVLVAYCVALTSFVRRIEKVGVVEAGLGLSVRDVFILVFIGLVCAKSFSCVPKESLFLPKFFLKELEGGMDCLNLSLHMEWGMLIIYLSVHLLLVMVCSVTMVSVTSGPLARSKALSKN</sequence>
<keyword evidence="1" id="KW-0812">Transmembrane</keyword>
<keyword evidence="1" id="KW-0472">Membrane</keyword>
<protein>
    <submittedName>
        <fullName evidence="2">NADH dehydrogenase subunit 6</fullName>
    </submittedName>
</protein>
<dbReference type="GeneID" id="20159505"/>
<keyword evidence="1" id="KW-1133">Transmembrane helix</keyword>
<reference evidence="2" key="1">
    <citation type="submission" date="2014-04" db="EMBL/GenBank/DDBJ databases">
        <title>Sequencing, Annotation and Characterization of the Mitogenome of the Soft-shell clam Mya arenaria.</title>
        <authorList>
            <person name="Wilson J.J."/>
            <person name="Hefner M."/>
            <person name="Walker C.W."/>
            <person name="Page S.T."/>
        </authorList>
    </citation>
    <scope>NUCLEOTIDE SEQUENCE</scope>
</reference>
<keyword evidence="2" id="KW-0496">Mitochondrion</keyword>
<evidence type="ECO:0000313" key="2">
    <source>
        <dbReference type="EMBL" id="AII72399.1"/>
    </source>
</evidence>
<dbReference type="RefSeq" id="YP_009054300.1">
    <property type="nucleotide sequence ID" value="NC_024738.1"/>
</dbReference>
<organism evidence="2">
    <name type="scientific">Mya arenaria</name>
    <name type="common">Soft-shell clam</name>
    <dbReference type="NCBI Taxonomy" id="6604"/>
    <lineage>
        <taxon>Eukaryota</taxon>
        <taxon>Metazoa</taxon>
        <taxon>Spiralia</taxon>
        <taxon>Lophotrochozoa</taxon>
        <taxon>Mollusca</taxon>
        <taxon>Bivalvia</taxon>
        <taxon>Autobranchia</taxon>
        <taxon>Heteroconchia</taxon>
        <taxon>Euheterodonta</taxon>
        <taxon>Imparidentia</taxon>
        <taxon>Neoheterodontei</taxon>
        <taxon>Myida</taxon>
        <taxon>Myoidea</taxon>
        <taxon>Myidae</taxon>
        <taxon>Mya</taxon>
    </lineage>
</organism>
<dbReference type="EMBL" id="KJ755996">
    <property type="protein sequence ID" value="AII72399.1"/>
    <property type="molecule type" value="Genomic_DNA"/>
</dbReference>
<geneLocation type="mitochondrion" evidence="2"/>
<feature type="transmembrane region" description="Helical" evidence="1">
    <location>
        <begin position="52"/>
        <end position="76"/>
    </location>
</feature>
<dbReference type="CTD" id="4541"/>
<gene>
    <name evidence="2" type="primary">ND6</name>
</gene>